<dbReference type="InterPro" id="IPR027463">
    <property type="entry name" value="AcrB_DN_DC_subdom"/>
</dbReference>
<dbReference type="PANTHER" id="PTHR32063">
    <property type="match status" value="1"/>
</dbReference>
<gene>
    <name evidence="1" type="ORF">CSB45_16330</name>
</gene>
<dbReference type="SUPFAM" id="SSF82714">
    <property type="entry name" value="Multidrug efflux transporter AcrB TolC docking domain, DN and DC subdomains"/>
    <property type="match status" value="1"/>
</dbReference>
<comment type="caution">
    <text evidence="1">The sequence shown here is derived from an EMBL/GenBank/DDBJ whole genome shotgun (WGS) entry which is preliminary data.</text>
</comment>
<name>A0A2G6DZL4_9BACT</name>
<dbReference type="AlphaFoldDB" id="A0A2G6DZL4"/>
<dbReference type="Gene3D" id="3.30.2090.10">
    <property type="entry name" value="Multidrug efflux transporter AcrB TolC docking domain, DN and DC subdomains"/>
    <property type="match status" value="1"/>
</dbReference>
<organism evidence="1 2">
    <name type="scientific">candidate division KSB3 bacterium</name>
    <dbReference type="NCBI Taxonomy" id="2044937"/>
    <lineage>
        <taxon>Bacteria</taxon>
        <taxon>candidate division KSB3</taxon>
    </lineage>
</organism>
<feature type="non-terminal residue" evidence="1">
    <location>
        <position position="186"/>
    </location>
</feature>
<dbReference type="Gene3D" id="3.30.70.1320">
    <property type="entry name" value="Multidrug efflux transporter AcrB pore domain like"/>
    <property type="match status" value="1"/>
</dbReference>
<dbReference type="GO" id="GO:0042910">
    <property type="term" value="F:xenobiotic transmembrane transporter activity"/>
    <property type="evidence" value="ECO:0007669"/>
    <property type="project" value="TreeGrafter"/>
</dbReference>
<proteinExistence type="predicted"/>
<sequence length="186" mass="20389">MSLIIIEFELDKDTDTASQEVKDKLDLIINDLPSDAKIPVASKVDISASPVITLALSGDIDPAELYYLAKNNVKDRLSRLEGVGSVDILGGQKREVNVKFSKRTVYENNISLPMVAGILAKANMDMPGGNFQNRGQDYAVSLEGQLHSLRDVDSIMIPAGAGMRRLDQLALIEEGPEKARQRISFF</sequence>
<dbReference type="Pfam" id="PF00873">
    <property type="entry name" value="ACR_tran"/>
    <property type="match status" value="1"/>
</dbReference>
<accession>A0A2G6DZL4</accession>
<dbReference type="EMBL" id="PDPS01000146">
    <property type="protein sequence ID" value="PID55265.1"/>
    <property type="molecule type" value="Genomic_DNA"/>
</dbReference>
<dbReference type="InterPro" id="IPR001036">
    <property type="entry name" value="Acrflvin-R"/>
</dbReference>
<protein>
    <submittedName>
        <fullName evidence="1">Acriflavin resistance protein</fullName>
    </submittedName>
</protein>
<dbReference type="SUPFAM" id="SSF82693">
    <property type="entry name" value="Multidrug efflux transporter AcrB pore domain, PN1, PN2, PC1 and PC2 subdomains"/>
    <property type="match status" value="2"/>
</dbReference>
<evidence type="ECO:0000313" key="2">
    <source>
        <dbReference type="Proteomes" id="UP000229740"/>
    </source>
</evidence>
<dbReference type="Gene3D" id="3.30.70.1430">
    <property type="entry name" value="Multidrug efflux transporter AcrB pore domain"/>
    <property type="match status" value="1"/>
</dbReference>
<dbReference type="GO" id="GO:0005886">
    <property type="term" value="C:plasma membrane"/>
    <property type="evidence" value="ECO:0007669"/>
    <property type="project" value="TreeGrafter"/>
</dbReference>
<dbReference type="Proteomes" id="UP000229740">
    <property type="component" value="Unassembled WGS sequence"/>
</dbReference>
<evidence type="ECO:0000313" key="1">
    <source>
        <dbReference type="EMBL" id="PID55265.1"/>
    </source>
</evidence>
<dbReference type="PANTHER" id="PTHR32063:SF0">
    <property type="entry name" value="SWARMING MOTILITY PROTEIN SWRC"/>
    <property type="match status" value="1"/>
</dbReference>
<reference evidence="1 2" key="1">
    <citation type="submission" date="2017-10" db="EMBL/GenBank/DDBJ databases">
        <title>Novel microbial diversity and functional potential in the marine mammal oral microbiome.</title>
        <authorList>
            <person name="Dudek N.K."/>
            <person name="Sun C.L."/>
            <person name="Burstein D."/>
            <person name="Kantor R.S."/>
            <person name="Aliaga Goltsman D.S."/>
            <person name="Bik E.M."/>
            <person name="Thomas B.C."/>
            <person name="Banfield J.F."/>
            <person name="Relman D.A."/>
        </authorList>
    </citation>
    <scope>NUCLEOTIDE SEQUENCE [LARGE SCALE GENOMIC DNA]</scope>
    <source>
        <strain evidence="1">DOLZORAL124_49_17</strain>
    </source>
</reference>